<gene>
    <name evidence="1" type="primary">tagF</name>
    <name evidence="1" type="ORF">ACFOX3_10695</name>
</gene>
<dbReference type="EMBL" id="JBHSCX010000009">
    <property type="protein sequence ID" value="MFC4362775.1"/>
    <property type="molecule type" value="Genomic_DNA"/>
</dbReference>
<dbReference type="PIRSF" id="PIRSF029287">
    <property type="entry name" value="UCP029287"/>
    <property type="match status" value="1"/>
</dbReference>
<evidence type="ECO:0000313" key="2">
    <source>
        <dbReference type="Proteomes" id="UP001595840"/>
    </source>
</evidence>
<dbReference type="NCBIfam" id="TIGR03373">
    <property type="entry name" value="VI_minor_4"/>
    <property type="match status" value="1"/>
</dbReference>
<comment type="caution">
    <text evidence="1">The sequence shown here is derived from an EMBL/GenBank/DDBJ whole genome shotgun (WGS) entry which is preliminary data.</text>
</comment>
<proteinExistence type="predicted"/>
<reference evidence="2" key="1">
    <citation type="journal article" date="2019" name="Int. J. Syst. Evol. Microbiol.">
        <title>The Global Catalogue of Microorganisms (GCM) 10K type strain sequencing project: providing services to taxonomists for standard genome sequencing and annotation.</title>
        <authorList>
            <consortium name="The Broad Institute Genomics Platform"/>
            <consortium name="The Broad Institute Genome Sequencing Center for Infectious Disease"/>
            <person name="Wu L."/>
            <person name="Ma J."/>
        </authorList>
    </citation>
    <scope>NUCLEOTIDE SEQUENCE [LARGE SCALE GENOMIC DNA]</scope>
    <source>
        <strain evidence="2">CECT 8570</strain>
    </source>
</reference>
<dbReference type="InterPro" id="IPR038225">
    <property type="entry name" value="TagF_sf"/>
</dbReference>
<dbReference type="InterPro" id="IPR017748">
    <property type="entry name" value="TagF"/>
</dbReference>
<evidence type="ECO:0000313" key="1">
    <source>
        <dbReference type="EMBL" id="MFC4362775.1"/>
    </source>
</evidence>
<accession>A0ABV8V6C3</accession>
<organism evidence="1 2">
    <name type="scientific">Simiduia curdlanivorans</name>
    <dbReference type="NCBI Taxonomy" id="1492769"/>
    <lineage>
        <taxon>Bacteria</taxon>
        <taxon>Pseudomonadati</taxon>
        <taxon>Pseudomonadota</taxon>
        <taxon>Gammaproteobacteria</taxon>
        <taxon>Cellvibrionales</taxon>
        <taxon>Cellvibrionaceae</taxon>
        <taxon>Simiduia</taxon>
    </lineage>
</organism>
<keyword evidence="2" id="KW-1185">Reference proteome</keyword>
<dbReference type="Pfam" id="PF09867">
    <property type="entry name" value="TagF_N"/>
    <property type="match status" value="1"/>
</dbReference>
<dbReference type="RefSeq" id="WP_290264223.1">
    <property type="nucleotide sequence ID" value="NZ_JAUFQG010000006.1"/>
</dbReference>
<sequence>MNNTYEIGIFGKLPAHGDFVERNLPRAFVSVWDEWLQRCLASSQDSAGEQWLDYFLTSPVWRFGLGQGCVDSNAWVGLLVPSVDSVGRYFPITVVIKLSDRADPFDTLLNQGHILDEATDLLVEALHTTIDVDTLWQHLNSLKNHYNVTSSDQSMYLEQHGINLCQTHQGSDENRAAKLIYPLSRLNNASSSLWMCDGNEEIMPTIFTAANLPNPECYLPMITNDWRPI</sequence>
<protein>
    <submittedName>
        <fullName evidence="1">Type VI secretion system-associated protein TagF</fullName>
    </submittedName>
</protein>
<dbReference type="Proteomes" id="UP001595840">
    <property type="component" value="Unassembled WGS sequence"/>
</dbReference>
<name>A0ABV8V6C3_9GAMM</name>
<dbReference type="Gene3D" id="3.40.1730.10">
    <property type="entry name" value="pa0076 domain"/>
    <property type="match status" value="1"/>
</dbReference>